<organism evidence="1 2">
    <name type="scientific">Marinoscillum furvescens DSM 4134</name>
    <dbReference type="NCBI Taxonomy" id="1122208"/>
    <lineage>
        <taxon>Bacteria</taxon>
        <taxon>Pseudomonadati</taxon>
        <taxon>Bacteroidota</taxon>
        <taxon>Cytophagia</taxon>
        <taxon>Cytophagales</taxon>
        <taxon>Reichenbachiellaceae</taxon>
        <taxon>Marinoscillum</taxon>
    </lineage>
</organism>
<evidence type="ECO:0000313" key="2">
    <source>
        <dbReference type="Proteomes" id="UP000256779"/>
    </source>
</evidence>
<gene>
    <name evidence="1" type="ORF">C7460_102154</name>
</gene>
<reference evidence="1 2" key="1">
    <citation type="submission" date="2018-07" db="EMBL/GenBank/DDBJ databases">
        <title>Genomic Encyclopedia of Type Strains, Phase IV (KMG-IV): sequencing the most valuable type-strain genomes for metagenomic binning, comparative biology and taxonomic classification.</title>
        <authorList>
            <person name="Goeker M."/>
        </authorList>
    </citation>
    <scope>NUCLEOTIDE SEQUENCE [LARGE SCALE GENOMIC DNA]</scope>
    <source>
        <strain evidence="1 2">DSM 4134</strain>
    </source>
</reference>
<dbReference type="EMBL" id="QREG01000002">
    <property type="protein sequence ID" value="REE02130.1"/>
    <property type="molecule type" value="Genomic_DNA"/>
</dbReference>
<dbReference type="OrthoDB" id="9803036at2"/>
<dbReference type="InterPro" id="IPR050484">
    <property type="entry name" value="Transf_Hexapept/Carb_Anhydrase"/>
</dbReference>
<keyword evidence="1" id="KW-0808">Transferase</keyword>
<dbReference type="RefSeq" id="WP_115866664.1">
    <property type="nucleotide sequence ID" value="NZ_QREG01000002.1"/>
</dbReference>
<dbReference type="AlphaFoldDB" id="A0A3D9L8G8"/>
<keyword evidence="2" id="KW-1185">Reference proteome</keyword>
<dbReference type="InterPro" id="IPR047324">
    <property type="entry name" value="LbH_gamma_CA-like"/>
</dbReference>
<comment type="caution">
    <text evidence="1">The sequence shown here is derived from an EMBL/GenBank/DDBJ whole genome shotgun (WGS) entry which is preliminary data.</text>
</comment>
<dbReference type="PANTHER" id="PTHR13061:SF29">
    <property type="entry name" value="GAMMA CARBONIC ANHYDRASE-LIKE 1, MITOCHONDRIAL-RELATED"/>
    <property type="match status" value="1"/>
</dbReference>
<dbReference type="Proteomes" id="UP000256779">
    <property type="component" value="Unassembled WGS sequence"/>
</dbReference>
<dbReference type="Pfam" id="PF00132">
    <property type="entry name" value="Hexapep"/>
    <property type="match status" value="2"/>
</dbReference>
<dbReference type="SUPFAM" id="SSF51161">
    <property type="entry name" value="Trimeric LpxA-like enzymes"/>
    <property type="match status" value="1"/>
</dbReference>
<dbReference type="GO" id="GO:0016740">
    <property type="term" value="F:transferase activity"/>
    <property type="evidence" value="ECO:0007669"/>
    <property type="project" value="UniProtKB-KW"/>
</dbReference>
<evidence type="ECO:0000313" key="1">
    <source>
        <dbReference type="EMBL" id="REE02130.1"/>
    </source>
</evidence>
<sequence length="174" mass="18485">MALIKSVRGEKPVFGKDCWLADNATVVGEVQMGDDCTVWFGAVVRGDVNYIKVGDRTNIQDNATIHGTFEKAPTNIGSDVSIGHNAIVHGCTLEDGVLIGMGAMVMDGAVVKSGAIVAAGAVVLEGTVVEANSIYAGVPAKKVKEVDGKNKEMLKRIAGNYLKYANWFKNEQDQ</sequence>
<dbReference type="PANTHER" id="PTHR13061">
    <property type="entry name" value="DYNACTIN SUBUNIT P25"/>
    <property type="match status" value="1"/>
</dbReference>
<dbReference type="InterPro" id="IPR011004">
    <property type="entry name" value="Trimer_LpxA-like_sf"/>
</dbReference>
<dbReference type="Gene3D" id="2.160.10.10">
    <property type="entry name" value="Hexapeptide repeat proteins"/>
    <property type="match status" value="1"/>
</dbReference>
<proteinExistence type="predicted"/>
<accession>A0A3D9L8G8</accession>
<name>A0A3D9L8G8_MARFU</name>
<protein>
    <submittedName>
        <fullName evidence="1">Carbonic anhydrase/acetyltransferase-like protein (Isoleucine patch superfamily)</fullName>
    </submittedName>
</protein>
<dbReference type="InterPro" id="IPR001451">
    <property type="entry name" value="Hexapep"/>
</dbReference>
<dbReference type="CDD" id="cd04645">
    <property type="entry name" value="LbH_gamma_CA_like"/>
    <property type="match status" value="1"/>
</dbReference>